<dbReference type="EMBL" id="BPWL01000009">
    <property type="protein sequence ID" value="GJJ14257.1"/>
    <property type="molecule type" value="Genomic_DNA"/>
</dbReference>
<dbReference type="PANTHER" id="PTHR43829">
    <property type="entry name" value="AQUAPORIN OR AQUAGLYCEROPORIN RELATED"/>
    <property type="match status" value="1"/>
</dbReference>
<feature type="transmembrane region" description="Helical" evidence="11">
    <location>
        <begin position="56"/>
        <end position="79"/>
    </location>
</feature>
<evidence type="ECO:0000256" key="7">
    <source>
        <dbReference type="ARBA" id="ARBA00023136"/>
    </source>
</evidence>
<keyword evidence="7 11" id="KW-0472">Membrane</keyword>
<keyword evidence="5" id="KW-0677">Repeat</keyword>
<dbReference type="Pfam" id="PF00230">
    <property type="entry name" value="MIP"/>
    <property type="match status" value="1"/>
</dbReference>
<dbReference type="InterPro" id="IPR022357">
    <property type="entry name" value="MIP_CS"/>
</dbReference>
<feature type="region of interest" description="Disordered" evidence="10">
    <location>
        <begin position="1"/>
        <end position="34"/>
    </location>
</feature>
<feature type="transmembrane region" description="Helical" evidence="11">
    <location>
        <begin position="278"/>
        <end position="304"/>
    </location>
</feature>
<dbReference type="PANTHER" id="PTHR43829:SF9">
    <property type="entry name" value="AQUAPORIN-9"/>
    <property type="match status" value="1"/>
</dbReference>
<organism evidence="12 13">
    <name type="scientific">Clathrus columnatus</name>
    <dbReference type="NCBI Taxonomy" id="1419009"/>
    <lineage>
        <taxon>Eukaryota</taxon>
        <taxon>Fungi</taxon>
        <taxon>Dikarya</taxon>
        <taxon>Basidiomycota</taxon>
        <taxon>Agaricomycotina</taxon>
        <taxon>Agaricomycetes</taxon>
        <taxon>Phallomycetidae</taxon>
        <taxon>Phallales</taxon>
        <taxon>Clathraceae</taxon>
        <taxon>Clathrus</taxon>
    </lineage>
</organism>
<comment type="similarity">
    <text evidence="2 9">Belongs to the MIP/aquaporin (TC 1.A.8) family.</text>
</comment>
<proteinExistence type="inferred from homology"/>
<reference evidence="12" key="1">
    <citation type="submission" date="2021-10" db="EMBL/GenBank/DDBJ databases">
        <title>De novo Genome Assembly of Clathrus columnatus (Basidiomycota, Fungi) Using Illumina and Nanopore Sequence Data.</title>
        <authorList>
            <person name="Ogiso-Tanaka E."/>
            <person name="Itagaki H."/>
            <person name="Hosoya T."/>
            <person name="Hosaka K."/>
        </authorList>
    </citation>
    <scope>NUCLEOTIDE SEQUENCE</scope>
    <source>
        <strain evidence="12">MO-923</strain>
    </source>
</reference>
<evidence type="ECO:0008006" key="14">
    <source>
        <dbReference type="Google" id="ProtNLM"/>
    </source>
</evidence>
<evidence type="ECO:0000313" key="13">
    <source>
        <dbReference type="Proteomes" id="UP001050691"/>
    </source>
</evidence>
<evidence type="ECO:0000256" key="9">
    <source>
        <dbReference type="RuleBase" id="RU000477"/>
    </source>
</evidence>
<feature type="transmembrane region" description="Helical" evidence="11">
    <location>
        <begin position="226"/>
        <end position="250"/>
    </location>
</feature>
<evidence type="ECO:0000256" key="10">
    <source>
        <dbReference type="SAM" id="MobiDB-lite"/>
    </source>
</evidence>
<keyword evidence="3 9" id="KW-0813">Transport</keyword>
<dbReference type="AlphaFoldDB" id="A0AAV5AKI9"/>
<sequence>MSHEKIHDKEKNSQEFRESASPQTVTPSGPSMEEMTEHYTKFPNAWSHVRYRFREAFAEFFGTMILILFGDGVVCQVVLGGNTAVAPSAKGAYVSISFAWGIGVALGVWVSGGISGGHLNPAVTLALAVTRRFPWRKVPIYMMSQLLGALFGAALVYANYFHAINVFEGGNGIRTVSGTGGLFATYALDYLPDSAAFFDEFLGAAILLIGILAVTDSKNLAPTPGLLPVALFLLVTGIGMAFGMQTGYAINPARDLGPRILTAMAGYGKGVFTFRDQYWLWCPVLAPLAGGVVGALVYDIFLFVGGDSVINSPNATARAHHEVAANAARSSFPQAIEDV</sequence>
<name>A0AAV5AKI9_9AGAM</name>
<evidence type="ECO:0000256" key="3">
    <source>
        <dbReference type="ARBA" id="ARBA00022448"/>
    </source>
</evidence>
<dbReference type="GO" id="GO:0005886">
    <property type="term" value="C:plasma membrane"/>
    <property type="evidence" value="ECO:0007669"/>
    <property type="project" value="TreeGrafter"/>
</dbReference>
<feature type="transmembrane region" description="Helical" evidence="11">
    <location>
        <begin position="140"/>
        <end position="160"/>
    </location>
</feature>
<evidence type="ECO:0000256" key="11">
    <source>
        <dbReference type="SAM" id="Phobius"/>
    </source>
</evidence>
<dbReference type="InterPro" id="IPR050363">
    <property type="entry name" value="MIP/Aquaporin"/>
</dbReference>
<accession>A0AAV5AKI9</accession>
<keyword evidence="4 9" id="KW-0812">Transmembrane</keyword>
<dbReference type="PRINTS" id="PR00783">
    <property type="entry name" value="MINTRINSICP"/>
</dbReference>
<dbReference type="PROSITE" id="PS00221">
    <property type="entry name" value="MIP"/>
    <property type="match status" value="1"/>
</dbReference>
<comment type="catalytic activity">
    <reaction evidence="8">
        <text>H2O(in) = H2O(out)</text>
        <dbReference type="Rhea" id="RHEA:29667"/>
        <dbReference type="ChEBI" id="CHEBI:15377"/>
    </reaction>
</comment>
<feature type="compositionally biased region" description="Polar residues" evidence="10">
    <location>
        <begin position="20"/>
        <end position="29"/>
    </location>
</feature>
<dbReference type="GO" id="GO:0015250">
    <property type="term" value="F:water channel activity"/>
    <property type="evidence" value="ECO:0007669"/>
    <property type="project" value="TreeGrafter"/>
</dbReference>
<dbReference type="SUPFAM" id="SSF81338">
    <property type="entry name" value="Aquaporin-like"/>
    <property type="match status" value="1"/>
</dbReference>
<feature type="compositionally biased region" description="Basic and acidic residues" evidence="10">
    <location>
        <begin position="1"/>
        <end position="18"/>
    </location>
</feature>
<dbReference type="InterPro" id="IPR023271">
    <property type="entry name" value="Aquaporin-like"/>
</dbReference>
<comment type="caution">
    <text evidence="12">The sequence shown here is derived from an EMBL/GenBank/DDBJ whole genome shotgun (WGS) entry which is preliminary data.</text>
</comment>
<dbReference type="Gene3D" id="1.20.1080.10">
    <property type="entry name" value="Glycerol uptake facilitator protein"/>
    <property type="match status" value="1"/>
</dbReference>
<gene>
    <name evidence="12" type="ORF">Clacol_008521</name>
</gene>
<dbReference type="CDD" id="cd00333">
    <property type="entry name" value="MIP"/>
    <property type="match status" value="1"/>
</dbReference>
<evidence type="ECO:0000256" key="2">
    <source>
        <dbReference type="ARBA" id="ARBA00006175"/>
    </source>
</evidence>
<evidence type="ECO:0000256" key="5">
    <source>
        <dbReference type="ARBA" id="ARBA00022737"/>
    </source>
</evidence>
<dbReference type="FunFam" id="1.20.1080.10:FF:000027">
    <property type="entry name" value="MIP aquaporin"/>
    <property type="match status" value="1"/>
</dbReference>
<feature type="transmembrane region" description="Helical" evidence="11">
    <location>
        <begin position="91"/>
        <end position="110"/>
    </location>
</feature>
<dbReference type="InterPro" id="IPR000425">
    <property type="entry name" value="MIP"/>
</dbReference>
<evidence type="ECO:0000256" key="4">
    <source>
        <dbReference type="ARBA" id="ARBA00022692"/>
    </source>
</evidence>
<evidence type="ECO:0000256" key="8">
    <source>
        <dbReference type="ARBA" id="ARBA00034651"/>
    </source>
</evidence>
<evidence type="ECO:0000313" key="12">
    <source>
        <dbReference type="EMBL" id="GJJ14257.1"/>
    </source>
</evidence>
<keyword evidence="6 11" id="KW-1133">Transmembrane helix</keyword>
<dbReference type="NCBIfam" id="TIGR00861">
    <property type="entry name" value="MIP"/>
    <property type="match status" value="1"/>
</dbReference>
<comment type="subcellular location">
    <subcellularLocation>
        <location evidence="1">Membrane</location>
        <topology evidence="1">Multi-pass membrane protein</topology>
    </subcellularLocation>
</comment>
<feature type="transmembrane region" description="Helical" evidence="11">
    <location>
        <begin position="195"/>
        <end position="214"/>
    </location>
</feature>
<dbReference type="PRINTS" id="PR02019">
    <property type="entry name" value="AQUAPORIN7"/>
</dbReference>
<dbReference type="Proteomes" id="UP001050691">
    <property type="component" value="Unassembled WGS sequence"/>
</dbReference>
<evidence type="ECO:0000256" key="1">
    <source>
        <dbReference type="ARBA" id="ARBA00004141"/>
    </source>
</evidence>
<protein>
    <recommendedName>
        <fullName evidence="14">Aquaporin</fullName>
    </recommendedName>
</protein>
<keyword evidence="13" id="KW-1185">Reference proteome</keyword>
<evidence type="ECO:0000256" key="6">
    <source>
        <dbReference type="ARBA" id="ARBA00022989"/>
    </source>
</evidence>
<dbReference type="GO" id="GO:0015254">
    <property type="term" value="F:glycerol channel activity"/>
    <property type="evidence" value="ECO:0007669"/>
    <property type="project" value="TreeGrafter"/>
</dbReference>